<reference evidence="1" key="1">
    <citation type="journal article" date="2021" name="Mol. Ecol. Resour.">
        <title>Apolygus lucorum genome provides insights into omnivorousness and mesophyll feeding.</title>
        <authorList>
            <person name="Liu Y."/>
            <person name="Liu H."/>
            <person name="Wang H."/>
            <person name="Huang T."/>
            <person name="Liu B."/>
            <person name="Yang B."/>
            <person name="Yin L."/>
            <person name="Li B."/>
            <person name="Zhang Y."/>
            <person name="Zhang S."/>
            <person name="Jiang F."/>
            <person name="Zhang X."/>
            <person name="Ren Y."/>
            <person name="Wang B."/>
            <person name="Wang S."/>
            <person name="Lu Y."/>
            <person name="Wu K."/>
            <person name="Fan W."/>
            <person name="Wang G."/>
        </authorList>
    </citation>
    <scope>NUCLEOTIDE SEQUENCE</scope>
    <source>
        <strain evidence="1">12Hb</strain>
    </source>
</reference>
<dbReference type="EMBL" id="WIXP02000005">
    <property type="protein sequence ID" value="KAF6211329.1"/>
    <property type="molecule type" value="Genomic_DNA"/>
</dbReference>
<proteinExistence type="predicted"/>
<keyword evidence="2" id="KW-1185">Reference proteome</keyword>
<evidence type="ECO:0000313" key="1">
    <source>
        <dbReference type="EMBL" id="KAF6211329.1"/>
    </source>
</evidence>
<organism evidence="1 2">
    <name type="scientific">Apolygus lucorum</name>
    <name type="common">Small green plant bug</name>
    <name type="synonym">Lygocoris lucorum</name>
    <dbReference type="NCBI Taxonomy" id="248454"/>
    <lineage>
        <taxon>Eukaryota</taxon>
        <taxon>Metazoa</taxon>
        <taxon>Ecdysozoa</taxon>
        <taxon>Arthropoda</taxon>
        <taxon>Hexapoda</taxon>
        <taxon>Insecta</taxon>
        <taxon>Pterygota</taxon>
        <taxon>Neoptera</taxon>
        <taxon>Paraneoptera</taxon>
        <taxon>Hemiptera</taxon>
        <taxon>Heteroptera</taxon>
        <taxon>Panheteroptera</taxon>
        <taxon>Cimicomorpha</taxon>
        <taxon>Miridae</taxon>
        <taxon>Mirini</taxon>
        <taxon>Apolygus</taxon>
    </lineage>
</organism>
<evidence type="ECO:0000313" key="2">
    <source>
        <dbReference type="Proteomes" id="UP000466442"/>
    </source>
</evidence>
<dbReference type="Proteomes" id="UP000466442">
    <property type="component" value="Linkage Group LG5"/>
</dbReference>
<comment type="caution">
    <text evidence="1">The sequence shown here is derived from an EMBL/GenBank/DDBJ whole genome shotgun (WGS) entry which is preliminary data.</text>
</comment>
<name>A0A6A4IXU1_APOLU</name>
<gene>
    <name evidence="1" type="ORF">GE061_014446</name>
</gene>
<sequence length="80" mass="9361">MVVVVVRFAYDSDSCYEVDERIIYHLSDVCWEIPRLNFGRCLHYVDIVLQSKDQLRSRLLCAFPSFVMPTLETTTALEDQ</sequence>
<accession>A0A6A4IXU1</accession>
<dbReference type="AlphaFoldDB" id="A0A6A4IXU1"/>
<protein>
    <submittedName>
        <fullName evidence="1">Uncharacterized protein</fullName>
    </submittedName>
</protein>